<dbReference type="InterPro" id="IPR012467">
    <property type="entry name" value="DUF1684"/>
</dbReference>
<reference evidence="1 2" key="1">
    <citation type="submission" date="2018-07" db="EMBL/GenBank/DDBJ databases">
        <title>Genome sequence of Rhodococcus rhodnii ATCC 35071 from Rhodnius prolixus.</title>
        <authorList>
            <person name="Patel V."/>
            <person name="Vogel K.J."/>
        </authorList>
    </citation>
    <scope>NUCLEOTIDE SEQUENCE [LARGE SCALE GENOMIC DNA]</scope>
    <source>
        <strain evidence="1 2">ATCC 35071</strain>
    </source>
</reference>
<dbReference type="Proteomes" id="UP000471120">
    <property type="component" value="Unassembled WGS sequence"/>
</dbReference>
<gene>
    <name evidence="1" type="ORF">DW322_20175</name>
</gene>
<dbReference type="Pfam" id="PF07920">
    <property type="entry name" value="DUF1684"/>
    <property type="match status" value="1"/>
</dbReference>
<accession>A0A6P2CJM8</accession>
<name>A0A6P2CJM8_9NOCA</name>
<organism evidence="1 2">
    <name type="scientific">Rhodococcus rhodnii</name>
    <dbReference type="NCBI Taxonomy" id="38312"/>
    <lineage>
        <taxon>Bacteria</taxon>
        <taxon>Bacillati</taxon>
        <taxon>Actinomycetota</taxon>
        <taxon>Actinomycetes</taxon>
        <taxon>Mycobacteriales</taxon>
        <taxon>Nocardiaceae</taxon>
        <taxon>Rhodococcus</taxon>
    </lineage>
</organism>
<dbReference type="PANTHER" id="PTHR41913:SF1">
    <property type="entry name" value="DUF1684 DOMAIN-CONTAINING PROTEIN"/>
    <property type="match status" value="1"/>
</dbReference>
<comment type="caution">
    <text evidence="1">The sequence shown here is derived from an EMBL/GenBank/DDBJ whole genome shotgun (WGS) entry which is preliminary data.</text>
</comment>
<dbReference type="AlphaFoldDB" id="A0A6P2CJM8"/>
<evidence type="ECO:0000313" key="1">
    <source>
        <dbReference type="EMBL" id="TXG92060.1"/>
    </source>
</evidence>
<dbReference type="RefSeq" id="WP_010836746.1">
    <property type="nucleotide sequence ID" value="NZ_QRCM01000001.1"/>
</dbReference>
<dbReference type="PANTHER" id="PTHR41913">
    <property type="entry name" value="DUF1684 DOMAIN-CONTAINING PROTEIN"/>
    <property type="match status" value="1"/>
</dbReference>
<protein>
    <submittedName>
        <fullName evidence="1">DUF1684 domain-containing protein</fullName>
    </submittedName>
</protein>
<evidence type="ECO:0000313" key="2">
    <source>
        <dbReference type="Proteomes" id="UP000471120"/>
    </source>
</evidence>
<proteinExistence type="predicted"/>
<dbReference type="EMBL" id="QRCM01000001">
    <property type="protein sequence ID" value="TXG92060.1"/>
    <property type="molecule type" value="Genomic_DNA"/>
</dbReference>
<sequence>MTTAESTTDPRAEGIRSRWQRWRVDREAALLAPDGPLAFTALQWITDGWAVFDGVPGTWRVDGTGESAAVLLDARAADGLEFEGETVDGTLALAAHEGGPGLRVRDGERLLEVIRRSGRFAVRVLDPDSRGRIEFDGVPVFEPSDRWIVPACFHPFDDVRTVVTGAVIDGLEHHHRAVGVLRFAVHGDDHTLVAFAGPERTLRVLFTDRTSGVTTYPSARLLAVPAPGDDGTTVLDFTRAANLPCAFTAYATCPIAPAENRLPFAVEAGEKDPAR</sequence>